<dbReference type="RefSeq" id="WP_188164060.1">
    <property type="nucleotide sequence ID" value="NZ_JACVVX010000002.1"/>
</dbReference>
<gene>
    <name evidence="2" type="ORF">ICI42_08175</name>
</gene>
<comment type="caution">
    <text evidence="2">The sequence shown here is derived from an EMBL/GenBank/DDBJ whole genome shotgun (WGS) entry which is preliminary data.</text>
</comment>
<name>A0A8J6U1M3_9HYPH</name>
<dbReference type="InterPro" id="IPR008228">
    <property type="entry name" value="UCP006173"/>
</dbReference>
<dbReference type="NCBIfam" id="NF003507">
    <property type="entry name" value="PRK05170.2-5"/>
    <property type="match status" value="1"/>
</dbReference>
<dbReference type="Pfam" id="PF03692">
    <property type="entry name" value="CxxCxxCC"/>
    <property type="match status" value="1"/>
</dbReference>
<dbReference type="InterPro" id="IPR005358">
    <property type="entry name" value="Puta_zinc/iron-chelating_dom"/>
</dbReference>
<dbReference type="PIRSF" id="PIRSF006173">
    <property type="entry name" value="UCP006173"/>
    <property type="match status" value="1"/>
</dbReference>
<sequence length="148" mass="16810">MAESFWKTKTLEEMDVAEWESLCDGCGKCCLSKLEDEDTSDIYWTSVGCRLLDTESCRCADYPNRLARVPDCVGLTPEKVRTLPWLPSTCGYRLVAEGRDLYWWHPLLSGSAETVHEAGISIRGRVTALETELAEPEDYFEHILDEEP</sequence>
<evidence type="ECO:0000313" key="3">
    <source>
        <dbReference type="Proteomes" id="UP000643405"/>
    </source>
</evidence>
<keyword evidence="3" id="KW-1185">Reference proteome</keyword>
<proteinExistence type="inferred from homology"/>
<dbReference type="PANTHER" id="PTHR37421:SF1">
    <property type="entry name" value="UPF0260 PROTEIN YCGN"/>
    <property type="match status" value="1"/>
</dbReference>
<evidence type="ECO:0000313" key="2">
    <source>
        <dbReference type="EMBL" id="MBD0414628.1"/>
    </source>
</evidence>
<comment type="similarity">
    <text evidence="1">Belongs to the UPF0260 family.</text>
</comment>
<reference evidence="2" key="1">
    <citation type="submission" date="2020-09" db="EMBL/GenBank/DDBJ databases">
        <title>Genome seq and assembly of Tianweitania sp.</title>
        <authorList>
            <person name="Chhetri G."/>
        </authorList>
    </citation>
    <scope>NUCLEOTIDE SEQUENCE</scope>
    <source>
        <strain evidence="2">Rool2</strain>
    </source>
</reference>
<protein>
    <recommendedName>
        <fullName evidence="1">UPF0260 protein ICI42_08175</fullName>
    </recommendedName>
</protein>
<evidence type="ECO:0000256" key="1">
    <source>
        <dbReference type="HAMAP-Rule" id="MF_00676"/>
    </source>
</evidence>
<accession>A0A8J6U1M3</accession>
<organism evidence="2 3">
    <name type="scientific">Oryzicola mucosus</name>
    <dbReference type="NCBI Taxonomy" id="2767425"/>
    <lineage>
        <taxon>Bacteria</taxon>
        <taxon>Pseudomonadati</taxon>
        <taxon>Pseudomonadota</taxon>
        <taxon>Alphaproteobacteria</taxon>
        <taxon>Hyphomicrobiales</taxon>
        <taxon>Phyllobacteriaceae</taxon>
        <taxon>Oryzicola</taxon>
    </lineage>
</organism>
<dbReference type="PANTHER" id="PTHR37421">
    <property type="entry name" value="UPF0260 PROTEIN YCGN"/>
    <property type="match status" value="1"/>
</dbReference>
<dbReference type="HAMAP" id="MF_00676">
    <property type="entry name" value="UPF0260"/>
    <property type="match status" value="1"/>
</dbReference>
<dbReference type="EMBL" id="JACVVX010000002">
    <property type="protein sequence ID" value="MBD0414628.1"/>
    <property type="molecule type" value="Genomic_DNA"/>
</dbReference>
<dbReference type="AlphaFoldDB" id="A0A8J6U1M3"/>
<dbReference type="Proteomes" id="UP000643405">
    <property type="component" value="Unassembled WGS sequence"/>
</dbReference>
<dbReference type="NCBIfam" id="NF003501">
    <property type="entry name" value="PRK05170.1-5"/>
    <property type="match status" value="1"/>
</dbReference>